<dbReference type="InParanoid" id="F4RR72"/>
<dbReference type="InterPro" id="IPR039767">
    <property type="entry name" value="RALBP1"/>
</dbReference>
<dbReference type="GO" id="GO:0031267">
    <property type="term" value="F:small GTPase binding"/>
    <property type="evidence" value="ECO:0007669"/>
    <property type="project" value="InterPro"/>
</dbReference>
<organism evidence="4">
    <name type="scientific">Melampsora larici-populina (strain 98AG31 / pathotype 3-4-7)</name>
    <name type="common">Poplar leaf rust fungus</name>
    <dbReference type="NCBI Taxonomy" id="747676"/>
    <lineage>
        <taxon>Eukaryota</taxon>
        <taxon>Fungi</taxon>
        <taxon>Dikarya</taxon>
        <taxon>Basidiomycota</taxon>
        <taxon>Pucciniomycotina</taxon>
        <taxon>Pucciniomycetes</taxon>
        <taxon>Pucciniales</taxon>
        <taxon>Melampsoraceae</taxon>
        <taxon>Melampsora</taxon>
    </lineage>
</organism>
<dbReference type="AlphaFoldDB" id="F4RR72"/>
<evidence type="ECO:0000313" key="4">
    <source>
        <dbReference type="Proteomes" id="UP000001072"/>
    </source>
</evidence>
<dbReference type="PANTHER" id="PTHR12783:SF5">
    <property type="entry name" value="RALA-BINDING PROTEIN 1"/>
    <property type="match status" value="1"/>
</dbReference>
<gene>
    <name evidence="3" type="ORF">MELLADRAFT_107870</name>
</gene>
<reference evidence="4" key="1">
    <citation type="journal article" date="2011" name="Proc. Natl. Acad. Sci. U.S.A.">
        <title>Obligate biotrophy features unraveled by the genomic analysis of rust fungi.</title>
        <authorList>
            <person name="Duplessis S."/>
            <person name="Cuomo C.A."/>
            <person name="Lin Y.-C."/>
            <person name="Aerts A."/>
            <person name="Tisserant E."/>
            <person name="Veneault-Fourrey C."/>
            <person name="Joly D.L."/>
            <person name="Hacquard S."/>
            <person name="Amselem J."/>
            <person name="Cantarel B.L."/>
            <person name="Chiu R."/>
            <person name="Coutinho P.M."/>
            <person name="Feau N."/>
            <person name="Field M."/>
            <person name="Frey P."/>
            <person name="Gelhaye E."/>
            <person name="Goldberg J."/>
            <person name="Grabherr M.G."/>
            <person name="Kodira C.D."/>
            <person name="Kohler A."/>
            <person name="Kuees U."/>
            <person name="Lindquist E.A."/>
            <person name="Lucas S.M."/>
            <person name="Mago R."/>
            <person name="Mauceli E."/>
            <person name="Morin E."/>
            <person name="Murat C."/>
            <person name="Pangilinan J.L."/>
            <person name="Park R."/>
            <person name="Pearson M."/>
            <person name="Quesneville H."/>
            <person name="Rouhier N."/>
            <person name="Sakthikumar S."/>
            <person name="Salamov A.A."/>
            <person name="Schmutz J."/>
            <person name="Selles B."/>
            <person name="Shapiro H."/>
            <person name="Tanguay P."/>
            <person name="Tuskan G.A."/>
            <person name="Henrissat B."/>
            <person name="Van de Peer Y."/>
            <person name="Rouze P."/>
            <person name="Ellis J.G."/>
            <person name="Dodds P.N."/>
            <person name="Schein J.E."/>
            <person name="Zhong S."/>
            <person name="Hamelin R.C."/>
            <person name="Grigoriev I.V."/>
            <person name="Szabo L.J."/>
            <person name="Martin F."/>
        </authorList>
    </citation>
    <scope>NUCLEOTIDE SEQUENCE [LARGE SCALE GENOMIC DNA]</scope>
    <source>
        <strain evidence="4">98AG31 / pathotype 3-4-7</strain>
    </source>
</reference>
<dbReference type="SUPFAM" id="SSF48350">
    <property type="entry name" value="GTPase activation domain, GAP"/>
    <property type="match status" value="1"/>
</dbReference>
<feature type="region of interest" description="Disordered" evidence="1">
    <location>
        <begin position="248"/>
        <end position="276"/>
    </location>
</feature>
<feature type="compositionally biased region" description="Low complexity" evidence="1">
    <location>
        <begin position="307"/>
        <end position="317"/>
    </location>
</feature>
<dbReference type="EMBL" id="GL883114">
    <property type="protein sequence ID" value="EGG05165.1"/>
    <property type="molecule type" value="Genomic_DNA"/>
</dbReference>
<feature type="domain" description="Rho-GAP" evidence="2">
    <location>
        <begin position="403"/>
        <end position="613"/>
    </location>
</feature>
<dbReference type="PANTHER" id="PTHR12783">
    <property type="entry name" value="RALA BINDING PROTEIN 1 RALBP1"/>
    <property type="match status" value="1"/>
</dbReference>
<dbReference type="STRING" id="747676.F4RR72"/>
<dbReference type="PROSITE" id="PS50238">
    <property type="entry name" value="RHOGAP"/>
    <property type="match status" value="1"/>
</dbReference>
<feature type="region of interest" description="Disordered" evidence="1">
    <location>
        <begin position="293"/>
        <end position="347"/>
    </location>
</feature>
<dbReference type="RefSeq" id="XP_007411530.1">
    <property type="nucleotide sequence ID" value="XM_007411468.1"/>
</dbReference>
<protein>
    <recommendedName>
        <fullName evidence="2">Rho-GAP domain-containing protein</fullName>
    </recommendedName>
</protein>
<feature type="compositionally biased region" description="Polar residues" evidence="1">
    <location>
        <begin position="625"/>
        <end position="636"/>
    </location>
</feature>
<evidence type="ECO:0000313" key="3">
    <source>
        <dbReference type="EMBL" id="EGG05165.1"/>
    </source>
</evidence>
<feature type="region of interest" description="Disordered" evidence="1">
    <location>
        <begin position="186"/>
        <end position="210"/>
    </location>
</feature>
<feature type="region of interest" description="Disordered" evidence="1">
    <location>
        <begin position="57"/>
        <end position="165"/>
    </location>
</feature>
<feature type="compositionally biased region" description="Low complexity" evidence="1">
    <location>
        <begin position="102"/>
        <end position="153"/>
    </location>
</feature>
<dbReference type="KEGG" id="mlr:MELLADRAFT_107870"/>
<dbReference type="HOGENOM" id="CLU_290358_0_0_1"/>
<dbReference type="CDD" id="cd00159">
    <property type="entry name" value="RhoGAP"/>
    <property type="match status" value="1"/>
</dbReference>
<evidence type="ECO:0000256" key="1">
    <source>
        <dbReference type="SAM" id="MobiDB-lite"/>
    </source>
</evidence>
<dbReference type="SMART" id="SM00324">
    <property type="entry name" value="RhoGAP"/>
    <property type="match status" value="1"/>
</dbReference>
<dbReference type="InterPro" id="IPR000198">
    <property type="entry name" value="RhoGAP_dom"/>
</dbReference>
<dbReference type="Gene3D" id="1.10.555.10">
    <property type="entry name" value="Rho GTPase activation protein"/>
    <property type="match status" value="1"/>
</dbReference>
<proteinExistence type="predicted"/>
<dbReference type="Pfam" id="PF00620">
    <property type="entry name" value="RhoGAP"/>
    <property type="match status" value="1"/>
</dbReference>
<feature type="region of interest" description="Disordered" evidence="1">
    <location>
        <begin position="611"/>
        <end position="662"/>
    </location>
</feature>
<feature type="compositionally biased region" description="Polar residues" evidence="1">
    <location>
        <begin position="1034"/>
        <end position="1043"/>
    </location>
</feature>
<name>F4RR72_MELLP</name>
<dbReference type="VEuPathDB" id="FungiDB:MELLADRAFT_107870"/>
<sequence length="1054" mass="115227">MISTTSSSTSNPSRKSKISLNQFQLLHLPLSIKSKLQQQKSKSNLLSNQIQEYEDLRGSQDELSIEQSSSTTTTSTQAQLTNIKNNNNNNHHNYHHQPVDQPSSLSSSNSSSFTSFTTAASSPSQDLSSTSTPPPLIHTSSSSSSVTESQDQTQQEHHSNHTLYKDRFSKSSCSLPFTSFTYYHRQERPTQSSQHKRRSIHALTSPPTHIEHEEIQAPINKKLKSSGLGAKLHLITQRHFLAYKTSNSNLSTHSQSNSKSTLSSSGKSLLDRVPKSEKHNWISMGIGKNLAHRWHHQSPSTAPPQTPTSSAPQSSQSLFGSPRQPPSQSIHAPPPLERQAKSIDGLSNPVLPPSIKLPANILGIKVPNRRGLTFGQPLISCLEANPVLRHPSSSSSKSHTPPAALNESDRWMPAIAVRCLDYLNQSGPKEEGIYRIPGRSTDVEKLRVLFDAGCDVDLSKHTIGALDPHAVASTFKLWLRELPDSLLTRELEAETTQIVKRYIQSGHPSTESSGQSSNHDTSAEAAQVPITECVNDLSSIFKRLPAPNWYLLRAIANHLSILSQSSSTNRMTLDNLRLILSPTLKFTPVFLQVLVEHRESLFKDACPVPSSVRGPERLPHVPTSRAASSPQLSTIRSPGASILPGSSASVPRQLPSPASTAQQFLASRSPPIHNGPQDYFAFPRRPKTSAARLNQPVQLLISNGQIPTESRSSSPTVSQFLGVRSPLQGLQEYFGTNERKSKMSTTAKPDRMAPPRVAQDLISGTHDSVVQQEPMRGQTHSQTSAPIALSCLPTITPSASALQDSMSQFMVQSPPTTPLTTAMSFPTPYSPSISSRAGDSTHSHTSPHHPSFSSKANLYSSNFNTTTSFEIDHEPCGPTQHRSYKAGPSLSPDQHQRDLRSSRTPIADLYRQRSSELLNSSLSNSSLKSSYVSSASPTIPRPSTGTTGSCFFQGGAGGMKKSFHHNRKPSGASSLASHIEEYEEEEEEVTIRKEPTFPSNSPRKVVDLEKKKINRQSTMSVLGNVQWNYGANSLVSGTSQHQTNNKRKSVSDEI</sequence>
<feature type="region of interest" description="Disordered" evidence="1">
    <location>
        <begin position="1034"/>
        <end position="1054"/>
    </location>
</feature>
<feature type="compositionally biased region" description="Basic and acidic residues" evidence="1">
    <location>
        <begin position="154"/>
        <end position="165"/>
    </location>
</feature>
<feature type="region of interest" description="Disordered" evidence="1">
    <location>
        <begin position="869"/>
        <end position="900"/>
    </location>
</feature>
<accession>F4RR72</accession>
<keyword evidence="4" id="KW-1185">Reference proteome</keyword>
<feature type="region of interest" description="Disordered" evidence="1">
    <location>
        <begin position="824"/>
        <end position="855"/>
    </location>
</feature>
<dbReference type="GO" id="GO:0007264">
    <property type="term" value="P:small GTPase-mediated signal transduction"/>
    <property type="evidence" value="ECO:0007669"/>
    <property type="project" value="InterPro"/>
</dbReference>
<dbReference type="GO" id="GO:0005096">
    <property type="term" value="F:GTPase activator activity"/>
    <property type="evidence" value="ECO:0007669"/>
    <property type="project" value="InterPro"/>
</dbReference>
<dbReference type="eggNOG" id="KOG4370">
    <property type="taxonomic scope" value="Eukaryota"/>
</dbReference>
<dbReference type="Proteomes" id="UP000001072">
    <property type="component" value="Unassembled WGS sequence"/>
</dbReference>
<dbReference type="OrthoDB" id="185175at2759"/>
<dbReference type="GeneID" id="18923300"/>
<feature type="compositionally biased region" description="Polar residues" evidence="1">
    <location>
        <begin position="644"/>
        <end position="662"/>
    </location>
</feature>
<evidence type="ECO:0000259" key="2">
    <source>
        <dbReference type="PROSITE" id="PS50238"/>
    </source>
</evidence>
<dbReference type="InterPro" id="IPR008936">
    <property type="entry name" value="Rho_GTPase_activation_prot"/>
</dbReference>
<feature type="compositionally biased region" description="Low complexity" evidence="1">
    <location>
        <begin position="248"/>
        <end position="268"/>
    </location>
</feature>